<name>A0ACC0M7B4_RHOML</name>
<dbReference type="EMBL" id="CM046397">
    <property type="protein sequence ID" value="KAI8536397.1"/>
    <property type="molecule type" value="Genomic_DNA"/>
</dbReference>
<comment type="caution">
    <text evidence="1">The sequence shown here is derived from an EMBL/GenBank/DDBJ whole genome shotgun (WGS) entry which is preliminary data.</text>
</comment>
<evidence type="ECO:0000313" key="2">
    <source>
        <dbReference type="Proteomes" id="UP001062846"/>
    </source>
</evidence>
<evidence type="ECO:0000313" key="1">
    <source>
        <dbReference type="EMBL" id="KAI8536397.1"/>
    </source>
</evidence>
<organism evidence="1 2">
    <name type="scientific">Rhododendron molle</name>
    <name type="common">Chinese azalea</name>
    <name type="synonym">Azalea mollis</name>
    <dbReference type="NCBI Taxonomy" id="49168"/>
    <lineage>
        <taxon>Eukaryota</taxon>
        <taxon>Viridiplantae</taxon>
        <taxon>Streptophyta</taxon>
        <taxon>Embryophyta</taxon>
        <taxon>Tracheophyta</taxon>
        <taxon>Spermatophyta</taxon>
        <taxon>Magnoliopsida</taxon>
        <taxon>eudicotyledons</taxon>
        <taxon>Gunneridae</taxon>
        <taxon>Pentapetalae</taxon>
        <taxon>asterids</taxon>
        <taxon>Ericales</taxon>
        <taxon>Ericaceae</taxon>
        <taxon>Ericoideae</taxon>
        <taxon>Rhodoreae</taxon>
        <taxon>Rhododendron</taxon>
    </lineage>
</organism>
<sequence length="200" mass="22336">MSTSPTVIASTGIVVYGVRRSLRSSSFVYLRCLPESSSTIVIGEHIYLVRVIFGVIVIVMWLAIGEDGTFPKHYEYFDCISETPTHSSPPPPVKLRSVSGEENSVGHYAENVLTNVHETNLVHCISNPPTSHRSLTLCSRVFPRQTRSLWFQPFLKFIELGLTFTHNKGATSRPAMIFIVCAELALVFALVRSRDELKLP</sequence>
<protein>
    <submittedName>
        <fullName evidence="1">Uncharacterized protein</fullName>
    </submittedName>
</protein>
<proteinExistence type="predicted"/>
<dbReference type="Proteomes" id="UP001062846">
    <property type="component" value="Chromosome 10"/>
</dbReference>
<keyword evidence="2" id="KW-1185">Reference proteome</keyword>
<accession>A0ACC0M7B4</accession>
<reference evidence="1" key="1">
    <citation type="submission" date="2022-02" db="EMBL/GenBank/DDBJ databases">
        <title>Plant Genome Project.</title>
        <authorList>
            <person name="Zhang R.-G."/>
        </authorList>
    </citation>
    <scope>NUCLEOTIDE SEQUENCE</scope>
    <source>
        <strain evidence="1">AT1</strain>
    </source>
</reference>
<gene>
    <name evidence="1" type="ORF">RHMOL_Rhmol10G0253900</name>
</gene>